<dbReference type="Proteomes" id="UP000095209">
    <property type="component" value="Unassembled WGS sequence"/>
</dbReference>
<dbReference type="AlphaFoldDB" id="A0A1E5LK59"/>
<dbReference type="InterPro" id="IPR048447">
    <property type="entry name" value="DUF1980_C"/>
</dbReference>
<evidence type="ECO:0000259" key="4">
    <source>
        <dbReference type="Pfam" id="PF21537"/>
    </source>
</evidence>
<dbReference type="RefSeq" id="WP_069715555.1">
    <property type="nucleotide sequence ID" value="NZ_MJEH01000002.1"/>
</dbReference>
<dbReference type="STRING" id="1305675.BFG57_08070"/>
<organism evidence="5 6">
    <name type="scientific">Bacillus solimangrovi</name>
    <dbReference type="NCBI Taxonomy" id="1305675"/>
    <lineage>
        <taxon>Bacteria</taxon>
        <taxon>Bacillati</taxon>
        <taxon>Bacillota</taxon>
        <taxon>Bacilli</taxon>
        <taxon>Bacillales</taxon>
        <taxon>Bacillaceae</taxon>
        <taxon>Bacillus</taxon>
    </lineage>
</organism>
<feature type="transmembrane region" description="Helical" evidence="2">
    <location>
        <begin position="92"/>
        <end position="109"/>
    </location>
</feature>
<reference evidence="5 6" key="1">
    <citation type="submission" date="2016-08" db="EMBL/GenBank/DDBJ databases">
        <title>Genome of Bacillus solimangrovi GH2-4.</title>
        <authorList>
            <person name="Lim S."/>
            <person name="Kim B.-C."/>
        </authorList>
    </citation>
    <scope>NUCLEOTIDE SEQUENCE [LARGE SCALE GENOMIC DNA]</scope>
    <source>
        <strain evidence="5 6">GH2-4</strain>
    </source>
</reference>
<proteinExistence type="predicted"/>
<dbReference type="PANTHER" id="PTHR40047">
    <property type="entry name" value="UPF0703 PROTEIN YCGQ"/>
    <property type="match status" value="1"/>
</dbReference>
<dbReference type="InterPro" id="IPR052955">
    <property type="entry name" value="UPF0703_membrane_permease"/>
</dbReference>
<evidence type="ECO:0000256" key="2">
    <source>
        <dbReference type="SAM" id="Phobius"/>
    </source>
</evidence>
<dbReference type="InterPro" id="IPR048493">
    <property type="entry name" value="DUF1980_N"/>
</dbReference>
<feature type="domain" description="DUF1980" evidence="3">
    <location>
        <begin position="9"/>
        <end position="123"/>
    </location>
</feature>
<name>A0A1E5LK59_9BACI</name>
<dbReference type="EMBL" id="MJEH01000002">
    <property type="protein sequence ID" value="OEH94408.1"/>
    <property type="molecule type" value="Genomic_DNA"/>
</dbReference>
<dbReference type="NCBIfam" id="TIGR03943">
    <property type="entry name" value="TIGR03943 family putative permease subunit"/>
    <property type="match status" value="1"/>
</dbReference>
<dbReference type="Pfam" id="PF21537">
    <property type="entry name" value="DUF1980_C"/>
    <property type="match status" value="1"/>
</dbReference>
<protein>
    <submittedName>
        <fullName evidence="5">TIGR03943 family protein</fullName>
    </submittedName>
</protein>
<evidence type="ECO:0000259" key="3">
    <source>
        <dbReference type="Pfam" id="PF09323"/>
    </source>
</evidence>
<feature type="region of interest" description="Disordered" evidence="1">
    <location>
        <begin position="128"/>
        <end position="148"/>
    </location>
</feature>
<dbReference type="PANTHER" id="PTHR40047:SF1">
    <property type="entry name" value="UPF0703 PROTEIN YCGQ"/>
    <property type="match status" value="1"/>
</dbReference>
<feature type="transmembrane region" description="Helical" evidence="2">
    <location>
        <begin position="7"/>
        <end position="26"/>
    </location>
</feature>
<evidence type="ECO:0000313" key="6">
    <source>
        <dbReference type="Proteomes" id="UP000095209"/>
    </source>
</evidence>
<dbReference type="InterPro" id="IPR015402">
    <property type="entry name" value="DUF1980"/>
</dbReference>
<sequence>MKFSYQQAIRAVILFAFSAMLFKLHFTGDITKFINPKYVGLSQSASVIFLFLFFIQITRIWSVKEHNHEHCSHEADNCGHDHGNSAFNVKKLISYIIIIIPLLTGLFLPPKVLDSSIAANKGGMAVLTKQTSSEKETNNPATLDTNDDDTQSEVTFEHSAANPSITEAQKEISKEEFDQLIQKLVTTPVIEMNDYVFSSYYQEISKDINRFKGRNIELKGFVYKEDGFDENQLVLSRFLITHCVADASIIGLLSEFKEASSIEQDTWIEAKGVLDITNYNGMELPYIKISEWKKIKTPEEPYLYPISVRIL</sequence>
<comment type="caution">
    <text evidence="5">The sequence shown here is derived from an EMBL/GenBank/DDBJ whole genome shotgun (WGS) entry which is preliminary data.</text>
</comment>
<keyword evidence="2" id="KW-1133">Transmembrane helix</keyword>
<dbReference type="Pfam" id="PF09323">
    <property type="entry name" value="DUF1980"/>
    <property type="match status" value="1"/>
</dbReference>
<evidence type="ECO:0000256" key="1">
    <source>
        <dbReference type="SAM" id="MobiDB-lite"/>
    </source>
</evidence>
<evidence type="ECO:0000313" key="5">
    <source>
        <dbReference type="EMBL" id="OEH94408.1"/>
    </source>
</evidence>
<feature type="domain" description="DUF1980" evidence="4">
    <location>
        <begin position="170"/>
        <end position="305"/>
    </location>
</feature>
<dbReference type="OrthoDB" id="9770408at2"/>
<keyword evidence="6" id="KW-1185">Reference proteome</keyword>
<keyword evidence="2" id="KW-0472">Membrane</keyword>
<gene>
    <name evidence="5" type="ORF">BFG57_08070</name>
</gene>
<keyword evidence="2" id="KW-0812">Transmembrane</keyword>
<feature type="transmembrane region" description="Helical" evidence="2">
    <location>
        <begin position="38"/>
        <end position="55"/>
    </location>
</feature>
<accession>A0A1E5LK59</accession>